<keyword evidence="8" id="KW-1185">Reference proteome</keyword>
<dbReference type="EMBL" id="JH711575">
    <property type="protein sequence ID" value="EIW84083.1"/>
    <property type="molecule type" value="Genomic_DNA"/>
</dbReference>
<protein>
    <submittedName>
        <fullName evidence="7">Uncharacterized protein</fullName>
    </submittedName>
</protein>
<name>A0A5M3MY41_CONPW</name>
<evidence type="ECO:0000256" key="5">
    <source>
        <dbReference type="ARBA" id="ARBA00023136"/>
    </source>
</evidence>
<evidence type="ECO:0000256" key="1">
    <source>
        <dbReference type="ARBA" id="ARBA00004477"/>
    </source>
</evidence>
<dbReference type="RefSeq" id="XP_007765892.1">
    <property type="nucleotide sequence ID" value="XM_007767702.1"/>
</dbReference>
<feature type="transmembrane region" description="Helical" evidence="6">
    <location>
        <begin position="27"/>
        <end position="48"/>
    </location>
</feature>
<accession>A0A5M3MY41</accession>
<gene>
    <name evidence="7" type="ORF">CONPUDRAFT_119658</name>
</gene>
<evidence type="ECO:0000256" key="3">
    <source>
        <dbReference type="ARBA" id="ARBA00022824"/>
    </source>
</evidence>
<keyword evidence="3" id="KW-0256">Endoplasmic reticulum</keyword>
<comment type="caution">
    <text evidence="7">The sequence shown here is derived from an EMBL/GenBank/DDBJ whole genome shotgun (WGS) entry which is preliminary data.</text>
</comment>
<organism evidence="7 8">
    <name type="scientific">Coniophora puteana (strain RWD-64-598)</name>
    <name type="common">Brown rot fungus</name>
    <dbReference type="NCBI Taxonomy" id="741705"/>
    <lineage>
        <taxon>Eukaryota</taxon>
        <taxon>Fungi</taxon>
        <taxon>Dikarya</taxon>
        <taxon>Basidiomycota</taxon>
        <taxon>Agaricomycotina</taxon>
        <taxon>Agaricomycetes</taxon>
        <taxon>Agaricomycetidae</taxon>
        <taxon>Boletales</taxon>
        <taxon>Coniophorineae</taxon>
        <taxon>Coniophoraceae</taxon>
        <taxon>Coniophora</taxon>
    </lineage>
</organism>
<dbReference type="GO" id="GO:0005789">
    <property type="term" value="C:endoplasmic reticulum membrane"/>
    <property type="evidence" value="ECO:0007669"/>
    <property type="project" value="UniProtKB-SubCell"/>
</dbReference>
<dbReference type="GeneID" id="19199486"/>
<evidence type="ECO:0000256" key="6">
    <source>
        <dbReference type="SAM" id="Phobius"/>
    </source>
</evidence>
<dbReference type="KEGG" id="cput:CONPUDRAFT_119658"/>
<evidence type="ECO:0000256" key="2">
    <source>
        <dbReference type="ARBA" id="ARBA00022692"/>
    </source>
</evidence>
<dbReference type="OMA" id="YHEWRRE"/>
<dbReference type="OrthoDB" id="202672at2759"/>
<dbReference type="Pfam" id="PF11779">
    <property type="entry name" value="SPT_ssu-like"/>
    <property type="match status" value="1"/>
</dbReference>
<keyword evidence="4 6" id="KW-1133">Transmembrane helix</keyword>
<keyword evidence="5 6" id="KW-0472">Membrane</keyword>
<sequence length="84" mass="9923">MRDYLWRQRVKVESTLAMSMLEPWEKLLCVIIATLFALLLMTGIYQYLPQHVSVMQKRAIYYLFGQEGEDSVLRQLVVDSRPEL</sequence>
<evidence type="ECO:0000313" key="7">
    <source>
        <dbReference type="EMBL" id="EIW84083.1"/>
    </source>
</evidence>
<evidence type="ECO:0000256" key="4">
    <source>
        <dbReference type="ARBA" id="ARBA00022989"/>
    </source>
</evidence>
<proteinExistence type="predicted"/>
<dbReference type="AlphaFoldDB" id="A0A5M3MY41"/>
<comment type="subcellular location">
    <subcellularLocation>
        <location evidence="1">Endoplasmic reticulum membrane</location>
        <topology evidence="1">Multi-pass membrane protein</topology>
    </subcellularLocation>
</comment>
<dbReference type="Proteomes" id="UP000053558">
    <property type="component" value="Unassembled WGS sequence"/>
</dbReference>
<dbReference type="InterPro" id="IPR024512">
    <property type="entry name" value="Ser_palmitoyltrfase_ssu-like"/>
</dbReference>
<keyword evidence="2 6" id="KW-0812">Transmembrane</keyword>
<evidence type="ECO:0000313" key="8">
    <source>
        <dbReference type="Proteomes" id="UP000053558"/>
    </source>
</evidence>
<reference evidence="8" key="1">
    <citation type="journal article" date="2012" name="Science">
        <title>The Paleozoic origin of enzymatic lignin decomposition reconstructed from 31 fungal genomes.</title>
        <authorList>
            <person name="Floudas D."/>
            <person name="Binder M."/>
            <person name="Riley R."/>
            <person name="Barry K."/>
            <person name="Blanchette R.A."/>
            <person name="Henrissat B."/>
            <person name="Martinez A.T."/>
            <person name="Otillar R."/>
            <person name="Spatafora J.W."/>
            <person name="Yadav J.S."/>
            <person name="Aerts A."/>
            <person name="Benoit I."/>
            <person name="Boyd A."/>
            <person name="Carlson A."/>
            <person name="Copeland A."/>
            <person name="Coutinho P.M."/>
            <person name="de Vries R.P."/>
            <person name="Ferreira P."/>
            <person name="Findley K."/>
            <person name="Foster B."/>
            <person name="Gaskell J."/>
            <person name="Glotzer D."/>
            <person name="Gorecki P."/>
            <person name="Heitman J."/>
            <person name="Hesse C."/>
            <person name="Hori C."/>
            <person name="Igarashi K."/>
            <person name="Jurgens J.A."/>
            <person name="Kallen N."/>
            <person name="Kersten P."/>
            <person name="Kohler A."/>
            <person name="Kuees U."/>
            <person name="Kumar T.K.A."/>
            <person name="Kuo A."/>
            <person name="LaButti K."/>
            <person name="Larrondo L.F."/>
            <person name="Lindquist E."/>
            <person name="Ling A."/>
            <person name="Lombard V."/>
            <person name="Lucas S."/>
            <person name="Lundell T."/>
            <person name="Martin R."/>
            <person name="McLaughlin D.J."/>
            <person name="Morgenstern I."/>
            <person name="Morin E."/>
            <person name="Murat C."/>
            <person name="Nagy L.G."/>
            <person name="Nolan M."/>
            <person name="Ohm R.A."/>
            <person name="Patyshakuliyeva A."/>
            <person name="Rokas A."/>
            <person name="Ruiz-Duenas F.J."/>
            <person name="Sabat G."/>
            <person name="Salamov A."/>
            <person name="Samejima M."/>
            <person name="Schmutz J."/>
            <person name="Slot J.C."/>
            <person name="St John F."/>
            <person name="Stenlid J."/>
            <person name="Sun H."/>
            <person name="Sun S."/>
            <person name="Syed K."/>
            <person name="Tsang A."/>
            <person name="Wiebenga A."/>
            <person name="Young D."/>
            <person name="Pisabarro A."/>
            <person name="Eastwood D.C."/>
            <person name="Martin F."/>
            <person name="Cullen D."/>
            <person name="Grigoriev I.V."/>
            <person name="Hibbett D.S."/>
        </authorList>
    </citation>
    <scope>NUCLEOTIDE SEQUENCE [LARGE SCALE GENOMIC DNA]</scope>
    <source>
        <strain evidence="8">RWD-64-598 SS2</strain>
    </source>
</reference>